<organism evidence="1 2">
    <name type="scientific">Aquisphaera giovannonii</name>
    <dbReference type="NCBI Taxonomy" id="406548"/>
    <lineage>
        <taxon>Bacteria</taxon>
        <taxon>Pseudomonadati</taxon>
        <taxon>Planctomycetota</taxon>
        <taxon>Planctomycetia</taxon>
        <taxon>Isosphaerales</taxon>
        <taxon>Isosphaeraceae</taxon>
        <taxon>Aquisphaera</taxon>
    </lineage>
</organism>
<sequence length="107" mass="11066">MAVAKIPATGTCTWTFHAEPAPGTGYWTVVDHCTAGHTCSGSASAGMVSKTVGGKTEQVAPHPAFKKATEDKFDAVAKTRALTPAENTQLAKLAAPKNGDTFVMDCV</sequence>
<keyword evidence="2" id="KW-1185">Reference proteome</keyword>
<proteinExistence type="predicted"/>
<name>A0A5B9W2Q1_9BACT</name>
<dbReference type="KEGG" id="agv:OJF2_34030"/>
<accession>A0A5B9W2Q1</accession>
<dbReference type="EMBL" id="CP042997">
    <property type="protein sequence ID" value="QEH34858.1"/>
    <property type="molecule type" value="Genomic_DNA"/>
</dbReference>
<evidence type="ECO:0000313" key="2">
    <source>
        <dbReference type="Proteomes" id="UP000324233"/>
    </source>
</evidence>
<evidence type="ECO:0000313" key="1">
    <source>
        <dbReference type="EMBL" id="QEH34858.1"/>
    </source>
</evidence>
<dbReference type="RefSeq" id="WP_148594726.1">
    <property type="nucleotide sequence ID" value="NZ_CP042997.1"/>
</dbReference>
<gene>
    <name evidence="1" type="ORF">OJF2_34030</name>
</gene>
<reference evidence="1 2" key="1">
    <citation type="submission" date="2019-08" db="EMBL/GenBank/DDBJ databases">
        <title>Deep-cultivation of Planctomycetes and their phenomic and genomic characterization uncovers novel biology.</title>
        <authorList>
            <person name="Wiegand S."/>
            <person name="Jogler M."/>
            <person name="Boedeker C."/>
            <person name="Pinto D."/>
            <person name="Vollmers J."/>
            <person name="Rivas-Marin E."/>
            <person name="Kohn T."/>
            <person name="Peeters S.H."/>
            <person name="Heuer A."/>
            <person name="Rast P."/>
            <person name="Oberbeckmann S."/>
            <person name="Bunk B."/>
            <person name="Jeske O."/>
            <person name="Meyerdierks A."/>
            <person name="Storesund J.E."/>
            <person name="Kallscheuer N."/>
            <person name="Luecker S."/>
            <person name="Lage O.M."/>
            <person name="Pohl T."/>
            <person name="Merkel B.J."/>
            <person name="Hornburger P."/>
            <person name="Mueller R.-W."/>
            <person name="Bruemmer F."/>
            <person name="Labrenz M."/>
            <person name="Spormann A.M."/>
            <person name="Op den Camp H."/>
            <person name="Overmann J."/>
            <person name="Amann R."/>
            <person name="Jetten M.S.M."/>
            <person name="Mascher T."/>
            <person name="Medema M.H."/>
            <person name="Devos D.P."/>
            <person name="Kaster A.-K."/>
            <person name="Ovreas L."/>
            <person name="Rohde M."/>
            <person name="Galperin M.Y."/>
            <person name="Jogler C."/>
        </authorList>
    </citation>
    <scope>NUCLEOTIDE SEQUENCE [LARGE SCALE GENOMIC DNA]</scope>
    <source>
        <strain evidence="1 2">OJF2</strain>
    </source>
</reference>
<protein>
    <submittedName>
        <fullName evidence="1">Uncharacterized protein</fullName>
    </submittedName>
</protein>
<dbReference type="AlphaFoldDB" id="A0A5B9W2Q1"/>
<dbReference type="Proteomes" id="UP000324233">
    <property type="component" value="Chromosome"/>
</dbReference>